<dbReference type="GO" id="GO:0034599">
    <property type="term" value="P:cellular response to oxidative stress"/>
    <property type="evidence" value="ECO:0007669"/>
    <property type="project" value="TreeGrafter"/>
</dbReference>
<dbReference type="Proteomes" id="UP000019364">
    <property type="component" value="Unassembled WGS sequence"/>
</dbReference>
<dbReference type="STRING" id="1236976.JCM16418_4315"/>
<dbReference type="GO" id="GO:0004601">
    <property type="term" value="F:peroxidase activity"/>
    <property type="evidence" value="ECO:0007669"/>
    <property type="project" value="UniProtKB-KW"/>
</dbReference>
<dbReference type="PROSITE" id="PS51355">
    <property type="entry name" value="GLUTATHIONE_PEROXID_3"/>
    <property type="match status" value="1"/>
</dbReference>
<dbReference type="InterPro" id="IPR036249">
    <property type="entry name" value="Thioredoxin-like_sf"/>
</dbReference>
<evidence type="ECO:0000313" key="5">
    <source>
        <dbReference type="EMBL" id="GAF10138.1"/>
    </source>
</evidence>
<sequence length="54" mass="6237">MFTYLKEQQPGNTEDSAIQWNFTKFLVNRSGEVVGRFEPKETPEVMTSAIEELL</sequence>
<accession>W7YSF7</accession>
<reference evidence="5 6" key="1">
    <citation type="journal article" date="2014" name="Genome Announc.">
        <title>Draft Genome Sequence of Paenibacillus pini JCM 16418T, Isolated from the Rhizosphere of Pine Tree.</title>
        <authorList>
            <person name="Yuki M."/>
            <person name="Oshima K."/>
            <person name="Suda W."/>
            <person name="Oshida Y."/>
            <person name="Kitamura K."/>
            <person name="Iida Y."/>
            <person name="Hattori M."/>
            <person name="Ohkuma M."/>
        </authorList>
    </citation>
    <scope>NUCLEOTIDE SEQUENCE [LARGE SCALE GENOMIC DNA]</scope>
    <source>
        <strain evidence="5 6">JCM 16418</strain>
    </source>
</reference>
<organism evidence="5 6">
    <name type="scientific">Paenibacillus pini JCM 16418</name>
    <dbReference type="NCBI Taxonomy" id="1236976"/>
    <lineage>
        <taxon>Bacteria</taxon>
        <taxon>Bacillati</taxon>
        <taxon>Bacillota</taxon>
        <taxon>Bacilli</taxon>
        <taxon>Bacillales</taxon>
        <taxon>Paenibacillaceae</taxon>
        <taxon>Paenibacillus</taxon>
    </lineage>
</organism>
<dbReference type="SUPFAM" id="SSF52833">
    <property type="entry name" value="Thioredoxin-like"/>
    <property type="match status" value="1"/>
</dbReference>
<protein>
    <recommendedName>
        <fullName evidence="2">Glutathione peroxidase homolog BsaA</fullName>
    </recommendedName>
</protein>
<comment type="similarity">
    <text evidence="1">Belongs to the glutathione peroxidase family.</text>
</comment>
<dbReference type="EMBL" id="BAVZ01000019">
    <property type="protein sequence ID" value="GAF10138.1"/>
    <property type="molecule type" value="Genomic_DNA"/>
</dbReference>
<dbReference type="InterPro" id="IPR000889">
    <property type="entry name" value="Glutathione_peroxidase"/>
</dbReference>
<evidence type="ECO:0000256" key="4">
    <source>
        <dbReference type="ARBA" id="ARBA00023002"/>
    </source>
</evidence>
<evidence type="ECO:0000256" key="2">
    <source>
        <dbReference type="ARBA" id="ARBA00020077"/>
    </source>
</evidence>
<evidence type="ECO:0000256" key="3">
    <source>
        <dbReference type="ARBA" id="ARBA00022559"/>
    </source>
</evidence>
<keyword evidence="4" id="KW-0560">Oxidoreductase</keyword>
<comment type="caution">
    <text evidence="5">The sequence shown here is derived from an EMBL/GenBank/DDBJ whole genome shotgun (WGS) entry which is preliminary data.</text>
</comment>
<evidence type="ECO:0000313" key="6">
    <source>
        <dbReference type="Proteomes" id="UP000019364"/>
    </source>
</evidence>
<dbReference type="PANTHER" id="PTHR11592">
    <property type="entry name" value="GLUTATHIONE PEROXIDASE"/>
    <property type="match status" value="1"/>
</dbReference>
<gene>
    <name evidence="5" type="ORF">JCM16418_4315</name>
</gene>
<keyword evidence="3" id="KW-0575">Peroxidase</keyword>
<proteinExistence type="inferred from homology"/>
<dbReference type="PANTHER" id="PTHR11592:SF78">
    <property type="entry name" value="GLUTATHIONE PEROXIDASE"/>
    <property type="match status" value="1"/>
</dbReference>
<dbReference type="Gene3D" id="3.40.30.10">
    <property type="entry name" value="Glutaredoxin"/>
    <property type="match status" value="1"/>
</dbReference>
<dbReference type="eggNOG" id="COG0386">
    <property type="taxonomic scope" value="Bacteria"/>
</dbReference>
<keyword evidence="6" id="KW-1185">Reference proteome</keyword>
<dbReference type="AlphaFoldDB" id="W7YSF7"/>
<name>W7YSF7_9BACL</name>
<evidence type="ECO:0000256" key="1">
    <source>
        <dbReference type="ARBA" id="ARBA00006926"/>
    </source>
</evidence>